<protein>
    <submittedName>
        <fullName evidence="1">Uncharacterized protein</fullName>
    </submittedName>
</protein>
<reference evidence="1" key="1">
    <citation type="submission" date="2015-01" db="EMBL/GenBank/DDBJ databases">
        <authorList>
            <person name="Durling Mikael"/>
        </authorList>
    </citation>
    <scope>NUCLEOTIDE SEQUENCE</scope>
</reference>
<organism evidence="1">
    <name type="scientific">Bionectria ochroleuca</name>
    <name type="common">Gliocladium roseum</name>
    <dbReference type="NCBI Taxonomy" id="29856"/>
    <lineage>
        <taxon>Eukaryota</taxon>
        <taxon>Fungi</taxon>
        <taxon>Dikarya</taxon>
        <taxon>Ascomycota</taxon>
        <taxon>Pezizomycotina</taxon>
        <taxon>Sordariomycetes</taxon>
        <taxon>Hypocreomycetidae</taxon>
        <taxon>Hypocreales</taxon>
        <taxon>Bionectriaceae</taxon>
        <taxon>Clonostachys</taxon>
    </lineage>
</organism>
<dbReference type="Pfam" id="PF12311">
    <property type="entry name" value="DUF3632"/>
    <property type="match status" value="1"/>
</dbReference>
<gene>
    <name evidence="1" type="ORF">BN869_000002055_1</name>
</gene>
<dbReference type="AlphaFoldDB" id="A0A0B7JTI2"/>
<sequence>MNLLHSIEERFQPFERSISRMIQASVENRAAKIANDTIFLFKIENEVPPEGVFMSLWAVLVEMSWRIPAGHEWQRCLLLAIHIIRQREGAPNQEEPECKWHDLPELETRLIEHWELRPVQQDNEPLPQSLFDFWKNTNSFASHIVGDGFTEPLDLAFWELHESLENPSIQGPLLDCQVWVAAEWLINCSEPLLKKLTSGEVLSTGESQSLKTGGLYGKDLAPLSLQSWNFWEKRLGGLLHDEAIQDDTKRHIEEALKVMGSVSKEE</sequence>
<evidence type="ECO:0000313" key="1">
    <source>
        <dbReference type="EMBL" id="CEO46000.1"/>
    </source>
</evidence>
<accession>A0A0B7JTI2</accession>
<dbReference type="PANTHER" id="PTHR38797">
    <property type="entry name" value="NUCLEAR PORE COMPLEX PROTEIN NUP85-RELATED"/>
    <property type="match status" value="1"/>
</dbReference>
<name>A0A0B7JTI2_BIOOC</name>
<dbReference type="InterPro" id="IPR053204">
    <property type="entry name" value="Oxopyrrolidines_Biosynth-assoc"/>
</dbReference>
<dbReference type="PANTHER" id="PTHR38797:SF4">
    <property type="entry name" value="NUCLEAR PORE COMPLEX PROTEIN NUP85"/>
    <property type="match status" value="1"/>
</dbReference>
<dbReference type="InterPro" id="IPR022085">
    <property type="entry name" value="OpdG"/>
</dbReference>
<dbReference type="EMBL" id="CDPU01000003">
    <property type="protein sequence ID" value="CEO46000.1"/>
    <property type="molecule type" value="Genomic_DNA"/>
</dbReference>
<proteinExistence type="predicted"/>